<accession>A0ABV8LY32</accession>
<name>A0ABV8LY32_9ACTN</name>
<sequence>MEPESITPMTDDEAELFRFIRYGQLPDRVPPSRMVESVETSAPQEDPVPYTDPGSPYYHGNA</sequence>
<comment type="caution">
    <text evidence="2">The sequence shown here is derived from an EMBL/GenBank/DDBJ whole genome shotgun (WGS) entry which is preliminary data.</text>
</comment>
<keyword evidence="3" id="KW-1185">Reference proteome</keyword>
<evidence type="ECO:0000256" key="1">
    <source>
        <dbReference type="SAM" id="MobiDB-lite"/>
    </source>
</evidence>
<proteinExistence type="predicted"/>
<evidence type="ECO:0000313" key="3">
    <source>
        <dbReference type="Proteomes" id="UP001595816"/>
    </source>
</evidence>
<reference evidence="3" key="1">
    <citation type="journal article" date="2019" name="Int. J. Syst. Evol. Microbiol.">
        <title>The Global Catalogue of Microorganisms (GCM) 10K type strain sequencing project: providing services to taxonomists for standard genome sequencing and annotation.</title>
        <authorList>
            <consortium name="The Broad Institute Genomics Platform"/>
            <consortium name="The Broad Institute Genome Sequencing Center for Infectious Disease"/>
            <person name="Wu L."/>
            <person name="Ma J."/>
        </authorList>
    </citation>
    <scope>NUCLEOTIDE SEQUENCE [LARGE SCALE GENOMIC DNA]</scope>
    <source>
        <strain evidence="3">CGMCC 4.7289</strain>
    </source>
</reference>
<dbReference type="RefSeq" id="WP_253756464.1">
    <property type="nucleotide sequence ID" value="NZ_JAMZDZ010000001.1"/>
</dbReference>
<gene>
    <name evidence="2" type="ORF">ACFOZ4_32535</name>
</gene>
<evidence type="ECO:0000313" key="2">
    <source>
        <dbReference type="EMBL" id="MFC4135364.1"/>
    </source>
</evidence>
<dbReference type="EMBL" id="JBHSAY010000021">
    <property type="protein sequence ID" value="MFC4135364.1"/>
    <property type="molecule type" value="Genomic_DNA"/>
</dbReference>
<dbReference type="Proteomes" id="UP001595816">
    <property type="component" value="Unassembled WGS sequence"/>
</dbReference>
<feature type="region of interest" description="Disordered" evidence="1">
    <location>
        <begin position="28"/>
        <end position="62"/>
    </location>
</feature>
<organism evidence="2 3">
    <name type="scientific">Hamadaea flava</name>
    <dbReference type="NCBI Taxonomy" id="1742688"/>
    <lineage>
        <taxon>Bacteria</taxon>
        <taxon>Bacillati</taxon>
        <taxon>Actinomycetota</taxon>
        <taxon>Actinomycetes</taxon>
        <taxon>Micromonosporales</taxon>
        <taxon>Micromonosporaceae</taxon>
        <taxon>Hamadaea</taxon>
    </lineage>
</organism>
<protein>
    <submittedName>
        <fullName evidence="2">Uncharacterized protein</fullName>
    </submittedName>
</protein>